<accession>A0A4Z2J1T4</accession>
<name>A0A4Z2J1T4_9TELE</name>
<evidence type="ECO:0000313" key="3">
    <source>
        <dbReference type="Proteomes" id="UP000314294"/>
    </source>
</evidence>
<gene>
    <name evidence="2" type="ORF">EYF80_006186</name>
</gene>
<feature type="region of interest" description="Disordered" evidence="1">
    <location>
        <begin position="1"/>
        <end position="146"/>
    </location>
</feature>
<feature type="compositionally biased region" description="Basic residues" evidence="1">
    <location>
        <begin position="131"/>
        <end position="146"/>
    </location>
</feature>
<sequence>MWTELASQRTQIPGGSRDPYLGARNGDVVSVGEDADDDAPGVQRQHRPAQVVVGEGEDTQVQRGDGGQDTAEKTGQRGLHARGEDVLNAGKLRGKEEDLVEGPRGPEAPEEQAEQLHAKRERHHGQAEHLHRPHHRHSLQNRIHTS</sequence>
<dbReference type="EMBL" id="SRLO01000032">
    <property type="protein sequence ID" value="TNN83668.1"/>
    <property type="molecule type" value="Genomic_DNA"/>
</dbReference>
<feature type="compositionally biased region" description="Polar residues" evidence="1">
    <location>
        <begin position="1"/>
        <end position="13"/>
    </location>
</feature>
<keyword evidence="3" id="KW-1185">Reference proteome</keyword>
<feature type="compositionally biased region" description="Basic and acidic residues" evidence="1">
    <location>
        <begin position="114"/>
        <end position="130"/>
    </location>
</feature>
<dbReference type="AlphaFoldDB" id="A0A4Z2J1T4"/>
<evidence type="ECO:0000256" key="1">
    <source>
        <dbReference type="SAM" id="MobiDB-lite"/>
    </source>
</evidence>
<protein>
    <submittedName>
        <fullName evidence="2">Uncharacterized protein</fullName>
    </submittedName>
</protein>
<evidence type="ECO:0000313" key="2">
    <source>
        <dbReference type="EMBL" id="TNN83668.1"/>
    </source>
</evidence>
<reference evidence="2 3" key="1">
    <citation type="submission" date="2019-03" db="EMBL/GenBank/DDBJ databases">
        <title>First draft genome of Liparis tanakae, snailfish: a comprehensive survey of snailfish specific genes.</title>
        <authorList>
            <person name="Kim W."/>
            <person name="Song I."/>
            <person name="Jeong J.-H."/>
            <person name="Kim D."/>
            <person name="Kim S."/>
            <person name="Ryu S."/>
            <person name="Song J.Y."/>
            <person name="Lee S.K."/>
        </authorList>
    </citation>
    <scope>NUCLEOTIDE SEQUENCE [LARGE SCALE GENOMIC DNA]</scope>
    <source>
        <tissue evidence="2">Muscle</tissue>
    </source>
</reference>
<comment type="caution">
    <text evidence="2">The sequence shown here is derived from an EMBL/GenBank/DDBJ whole genome shotgun (WGS) entry which is preliminary data.</text>
</comment>
<feature type="compositionally biased region" description="Basic and acidic residues" evidence="1">
    <location>
        <begin position="70"/>
        <end position="85"/>
    </location>
</feature>
<organism evidence="2 3">
    <name type="scientific">Liparis tanakae</name>
    <name type="common">Tanaka's snailfish</name>
    <dbReference type="NCBI Taxonomy" id="230148"/>
    <lineage>
        <taxon>Eukaryota</taxon>
        <taxon>Metazoa</taxon>
        <taxon>Chordata</taxon>
        <taxon>Craniata</taxon>
        <taxon>Vertebrata</taxon>
        <taxon>Euteleostomi</taxon>
        <taxon>Actinopterygii</taxon>
        <taxon>Neopterygii</taxon>
        <taxon>Teleostei</taxon>
        <taxon>Neoteleostei</taxon>
        <taxon>Acanthomorphata</taxon>
        <taxon>Eupercaria</taxon>
        <taxon>Perciformes</taxon>
        <taxon>Cottioidei</taxon>
        <taxon>Cottales</taxon>
        <taxon>Liparidae</taxon>
        <taxon>Liparis</taxon>
    </lineage>
</organism>
<dbReference type="Proteomes" id="UP000314294">
    <property type="component" value="Unassembled WGS sequence"/>
</dbReference>
<proteinExistence type="predicted"/>